<evidence type="ECO:0000313" key="3">
    <source>
        <dbReference type="Proteomes" id="UP000243807"/>
    </source>
</evidence>
<dbReference type="Gene3D" id="3.40.50.2000">
    <property type="entry name" value="Glycogen Phosphorylase B"/>
    <property type="match status" value="2"/>
</dbReference>
<dbReference type="InterPro" id="IPR028098">
    <property type="entry name" value="Glyco_trans_4-like_N"/>
</dbReference>
<organism evidence="2 3">
    <name type="scientific">Acidihalobacter ferrooxydans</name>
    <dbReference type="NCBI Taxonomy" id="1765967"/>
    <lineage>
        <taxon>Bacteria</taxon>
        <taxon>Pseudomonadati</taxon>
        <taxon>Pseudomonadota</taxon>
        <taxon>Gammaproteobacteria</taxon>
        <taxon>Chromatiales</taxon>
        <taxon>Ectothiorhodospiraceae</taxon>
        <taxon>Acidihalobacter</taxon>
    </lineage>
</organism>
<gene>
    <name evidence="2" type="ORF">BW247_10845</name>
</gene>
<dbReference type="Proteomes" id="UP000243807">
    <property type="component" value="Chromosome"/>
</dbReference>
<reference evidence="2 3" key="1">
    <citation type="submission" date="2017-01" db="EMBL/GenBank/DDBJ databases">
        <title>Draft sequence of Acidihalobacter ferrooxidans strain DSM 14175 (strain V8).</title>
        <authorList>
            <person name="Khaleque H.N."/>
            <person name="Ramsay J.P."/>
            <person name="Murphy R.J.T."/>
            <person name="Kaksonen A.H."/>
            <person name="Boxall N.J."/>
            <person name="Watkin E.L.J."/>
        </authorList>
    </citation>
    <scope>NUCLEOTIDE SEQUENCE [LARGE SCALE GENOMIC DNA]</scope>
    <source>
        <strain evidence="2 3">V8</strain>
    </source>
</reference>
<sequence>MRGAVSRRVLMVAYHFPPCGEVSGTLRTLSMARGLRGAGWDPIILVPTLAAYPRRDASLMPETEFAGRVFRAFALDAKRHLGLFGHYPARLARPDRWASWRFAGVRLGLELIRRFQPEAIWSTYPIASAHGIAVRLQSRSGLPWVADFRDPMLYDAKSGDDGRSGLIELERRIVRQASACVFVTECARECYQKRYAGLSRTSFEHIPNGYDESVLLARRAVAGEHGGTRTGCLRLLHSGALYPEGRSPKSLFRVLAALRAAGGLAPHSVQVILRGSLDAGEQRDYAALLRSHDLADVVRFAPALPRAEALHEQLEVDGLLLLQGSRFNAQIPAKVYEYLGLGKPIFALTDPRGETARVLSSGPAATVTDAANTTEAAARLGEFLRRVATARGQPLPAPPPHHARSEGARRLAALLERIARSEP</sequence>
<dbReference type="AlphaFoldDB" id="A0A1P8ULG8"/>
<accession>A0A1P8ULG8</accession>
<dbReference type="STRING" id="1765967.BW247_10845"/>
<proteinExistence type="predicted"/>
<dbReference type="SUPFAM" id="SSF53756">
    <property type="entry name" value="UDP-Glycosyltransferase/glycogen phosphorylase"/>
    <property type="match status" value="1"/>
</dbReference>
<keyword evidence="3" id="KW-1185">Reference proteome</keyword>
<name>A0A1P8ULG8_9GAMM</name>
<evidence type="ECO:0000259" key="1">
    <source>
        <dbReference type="Pfam" id="PF13439"/>
    </source>
</evidence>
<dbReference type="Pfam" id="PF13439">
    <property type="entry name" value="Glyco_transf_4"/>
    <property type="match status" value="1"/>
</dbReference>
<dbReference type="KEGG" id="afy:BW247_10845"/>
<dbReference type="GO" id="GO:0016757">
    <property type="term" value="F:glycosyltransferase activity"/>
    <property type="evidence" value="ECO:0007669"/>
    <property type="project" value="UniProtKB-ARBA"/>
</dbReference>
<dbReference type="EMBL" id="CP019434">
    <property type="protein sequence ID" value="APZ44675.1"/>
    <property type="molecule type" value="Genomic_DNA"/>
</dbReference>
<evidence type="ECO:0000313" key="2">
    <source>
        <dbReference type="EMBL" id="APZ44675.1"/>
    </source>
</evidence>
<feature type="domain" description="Glycosyltransferase subfamily 4-like N-terminal" evidence="1">
    <location>
        <begin position="28"/>
        <end position="212"/>
    </location>
</feature>
<protein>
    <recommendedName>
        <fullName evidence="1">Glycosyltransferase subfamily 4-like N-terminal domain-containing protein</fullName>
    </recommendedName>
</protein>